<reference evidence="2" key="1">
    <citation type="submission" date="2022-07" db="EMBL/GenBank/DDBJ databases">
        <authorList>
            <person name="Xamxidin M."/>
        </authorList>
    </citation>
    <scope>NUCLEOTIDE SEQUENCE</scope>
    <source>
        <strain evidence="2">YS8-69</strain>
    </source>
</reference>
<dbReference type="PROSITE" id="PS51257">
    <property type="entry name" value="PROKAR_LIPOPROTEIN"/>
    <property type="match status" value="1"/>
</dbReference>
<keyword evidence="3" id="KW-1185">Reference proteome</keyword>
<dbReference type="Proteomes" id="UP001165267">
    <property type="component" value="Unassembled WGS sequence"/>
</dbReference>
<proteinExistence type="predicted"/>
<feature type="chain" id="PRO_5045287681" description="Carboxypeptidase regulatory-like domain-containing protein" evidence="1">
    <location>
        <begin position="21"/>
        <end position="579"/>
    </location>
</feature>
<keyword evidence="1" id="KW-0732">Signal</keyword>
<organism evidence="2 3">
    <name type="scientific">Limnobacter parvus</name>
    <dbReference type="NCBI Taxonomy" id="2939690"/>
    <lineage>
        <taxon>Bacteria</taxon>
        <taxon>Pseudomonadati</taxon>
        <taxon>Pseudomonadota</taxon>
        <taxon>Betaproteobacteria</taxon>
        <taxon>Burkholderiales</taxon>
        <taxon>Burkholderiaceae</taxon>
        <taxon>Limnobacter</taxon>
    </lineage>
</organism>
<evidence type="ECO:0000256" key="1">
    <source>
        <dbReference type="SAM" id="SignalP"/>
    </source>
</evidence>
<evidence type="ECO:0008006" key="4">
    <source>
        <dbReference type="Google" id="ProtNLM"/>
    </source>
</evidence>
<dbReference type="RefSeq" id="WP_257510499.1">
    <property type="nucleotide sequence ID" value="NZ_JANKHG010000001.1"/>
</dbReference>
<protein>
    <recommendedName>
        <fullName evidence="4">Carboxypeptidase regulatory-like domain-containing protein</fullName>
    </recommendedName>
</protein>
<accession>A0ABT1XD95</accession>
<feature type="signal peptide" evidence="1">
    <location>
        <begin position="1"/>
        <end position="20"/>
    </location>
</feature>
<comment type="caution">
    <text evidence="2">The sequence shown here is derived from an EMBL/GenBank/DDBJ whole genome shotgun (WGS) entry which is preliminary data.</text>
</comment>
<name>A0ABT1XD95_9BURK</name>
<dbReference type="EMBL" id="JANKHG010000001">
    <property type="protein sequence ID" value="MCR2745250.1"/>
    <property type="molecule type" value="Genomic_DNA"/>
</dbReference>
<evidence type="ECO:0000313" key="3">
    <source>
        <dbReference type="Proteomes" id="UP001165267"/>
    </source>
</evidence>
<evidence type="ECO:0000313" key="2">
    <source>
        <dbReference type="EMBL" id="MCR2745250.1"/>
    </source>
</evidence>
<gene>
    <name evidence="2" type="ORF">NSP04_01145</name>
</gene>
<sequence length="579" mass="63425">MKNIILKVCAAILLTGLSAACGGGSADSSKFSEKEDLEMLHGVASNGGPMADIEIVAVENGGGRSAATVTQADGSFELNVTGLDRPLYLTATNKRTADRLVLSSIAFEGQMVANINEASHAITLAMGSNPTQPRQTELHQALISALVNYLPPGQIDFIQDKNYRADFTGADSVLAQVLIEFDGLGIDLESRADRTRRGVIRAEKNPIQIINLPATAVDHTVDVVDLRNLLLNYVDALNVASTNPAKFDAVLHPKFVDPDGNSATDLARFGGVKKIEMERFEILHCYQDDNDTQQRCLIRLLLITGTTDKMDWGNPNIAQLKVTKKYDLIVERRVTEPDGGSLKLAGGQFSPYSAKPFLIQQAEDDLLFDDLIRRDSGFIPRIGLTFKLEGTLANQNVREAQLRAGRFRKTFISLIKPASTECIGVGNLVLNPLNNANCSRHKDLEEPITIDADSRDGAISLFVHPSDSATLIEFPFVRMSRAFRTSDIPNLNEASLRALYTYGRDGHTATGLDIELSPPASFNEVCISTDIEENSPKVCVRDTRKVKIPSELLPANKDSYVIYSTDQDGHLYSRRYSLQ</sequence>